<dbReference type="GeneID" id="87942169"/>
<dbReference type="Pfam" id="PF12044">
    <property type="entry name" value="Metallopep"/>
    <property type="match status" value="1"/>
</dbReference>
<organism evidence="2 3">
    <name type="scientific">Colletotrichum destructivum</name>
    <dbReference type="NCBI Taxonomy" id="34406"/>
    <lineage>
        <taxon>Eukaryota</taxon>
        <taxon>Fungi</taxon>
        <taxon>Dikarya</taxon>
        <taxon>Ascomycota</taxon>
        <taxon>Pezizomycotina</taxon>
        <taxon>Sordariomycetes</taxon>
        <taxon>Hypocreomycetidae</taxon>
        <taxon>Glomerellales</taxon>
        <taxon>Glomerellaceae</taxon>
        <taxon>Colletotrichum</taxon>
        <taxon>Colletotrichum destructivum species complex</taxon>
    </lineage>
</organism>
<evidence type="ECO:0000313" key="3">
    <source>
        <dbReference type="Proteomes" id="UP001322277"/>
    </source>
</evidence>
<protein>
    <recommendedName>
        <fullName evidence="4">Zinc metalloproteinase</fullName>
    </recommendedName>
</protein>
<evidence type="ECO:0008006" key="4">
    <source>
        <dbReference type="Google" id="ProtNLM"/>
    </source>
</evidence>
<keyword evidence="3" id="KW-1185">Reference proteome</keyword>
<dbReference type="EMBL" id="CP137307">
    <property type="protein sequence ID" value="WQF80652.1"/>
    <property type="molecule type" value="Genomic_DNA"/>
</dbReference>
<gene>
    <name evidence="2" type="ORF">CDEST_05666</name>
</gene>
<feature type="compositionally biased region" description="Basic and acidic residues" evidence="1">
    <location>
        <begin position="1"/>
        <end position="12"/>
    </location>
</feature>
<feature type="region of interest" description="Disordered" evidence="1">
    <location>
        <begin position="1"/>
        <end position="23"/>
    </location>
</feature>
<evidence type="ECO:0000313" key="2">
    <source>
        <dbReference type="EMBL" id="WQF80652.1"/>
    </source>
</evidence>
<sequence length="773" mass="84204">MYIRYDKTRAPEQHPAAPMAPVEHTSPRMSLKIDNFEDGEIVHQRCVIVKGTYSVDDDNADTFATVETHDGTSTETIFPTQSWPIAGKQIKIVAMLSPGRNTLAIARIVGADKIVLELNLNYVPLLQSPPLHLAIMVAKDSPLVIDCPPAKHGLVSSAHSSLDAAVAKLRMTAYMWQALTAEDMRMKGLGRRSFRLEEEWTADTTSRVFLDGLHEAALLETGAMRATARVHVVRSSRTTAEIRDAEVAQQNESARSRDGLFDYFREALAAHGAPFDPSSRPVVAGMILDSHFSAAKKLILGHAALGCRDSTGVSLGIMGSHLAYSWPRFLEEIADCLLDARPPGPAVGDDNGDCGSFWEACAVGQGAFLHEVGHAFGAPHTTGIMARGYARHWPRCFLARTAYSRSDNREGLSVVDDDTENDARWDLRDALSFRSLDHFWLPGDARLPAAARSAAPAVSPVNVGTDDAGLEISCAAGLARVEFNGQPEPLPSVRDPFQRVFYGLEALESRFPRVGGGDLAISVFGMNGKTKTVRNAWRLFASTSHVRIPGSDVLLQKRSVTSKNLEDADPSDGSEDNDAFWTWATLLTRRRDADDDDDDSGAVVQASSVDVRTGCVLDGAYVHFYDGARVHCGPRVSRWGGALRFGGHAAEEVAIPLGVEVVKIEVSREDHILRGMRVHLSDGTSGGALSGGGDEPETLSLESHVDERIVGFFGRSWWGRHFDGLVEFGIITAPRDFVLPDVVYGMAELQNTDGGRRPEEIKEHEGSDDDEEY</sequence>
<dbReference type="Proteomes" id="UP001322277">
    <property type="component" value="Chromosome 3"/>
</dbReference>
<dbReference type="PANTHER" id="PTHR21054:SF2">
    <property type="entry name" value="MIP04191P"/>
    <property type="match status" value="1"/>
</dbReference>
<reference evidence="3" key="1">
    <citation type="journal article" date="2023" name="bioRxiv">
        <title>Complete genome of the Medicago anthracnose fungus, Colletotrichum destructivum, reveals a mini-chromosome-like region within a core chromosome.</title>
        <authorList>
            <person name="Lapalu N."/>
            <person name="Simon A."/>
            <person name="Lu A."/>
            <person name="Plaumann P.-L."/>
            <person name="Amselem J."/>
            <person name="Pigne S."/>
            <person name="Auger A."/>
            <person name="Koch C."/>
            <person name="Dallery J.-F."/>
            <person name="O'Connell R.J."/>
        </authorList>
    </citation>
    <scope>NUCLEOTIDE SEQUENCE [LARGE SCALE GENOMIC DNA]</scope>
    <source>
        <strain evidence="3">CBS 520.97</strain>
    </source>
</reference>
<evidence type="ECO:0000256" key="1">
    <source>
        <dbReference type="SAM" id="MobiDB-lite"/>
    </source>
</evidence>
<feature type="region of interest" description="Disordered" evidence="1">
    <location>
        <begin position="750"/>
        <end position="773"/>
    </location>
</feature>
<name>A0AAX4IB61_9PEZI</name>
<dbReference type="KEGG" id="cdet:87942169"/>
<dbReference type="PANTHER" id="PTHR21054">
    <property type="entry name" value="ZINC METALLOPROTEINASE-RELATED"/>
    <property type="match status" value="1"/>
</dbReference>
<dbReference type="AlphaFoldDB" id="A0AAX4IB61"/>
<dbReference type="RefSeq" id="XP_062777876.1">
    <property type="nucleotide sequence ID" value="XM_062921825.1"/>
</dbReference>
<dbReference type="GO" id="GO:0005737">
    <property type="term" value="C:cytoplasm"/>
    <property type="evidence" value="ECO:0007669"/>
    <property type="project" value="TreeGrafter"/>
</dbReference>
<feature type="compositionally biased region" description="Basic and acidic residues" evidence="1">
    <location>
        <begin position="754"/>
        <end position="765"/>
    </location>
</feature>
<dbReference type="InterPro" id="IPR053002">
    <property type="entry name" value="Metalloproteinase_M10B"/>
</dbReference>
<proteinExistence type="predicted"/>
<accession>A0AAX4IB61</accession>
<dbReference type="InterPro" id="IPR021917">
    <property type="entry name" value="Unchr_Zn-peptidase-like"/>
</dbReference>